<dbReference type="Gene3D" id="1.10.10.10">
    <property type="entry name" value="Winged helix-like DNA-binding domain superfamily/Winged helix DNA-binding domain"/>
    <property type="match status" value="1"/>
</dbReference>
<evidence type="ECO:0000256" key="1">
    <source>
        <dbReference type="PIRNR" id="PIRNR012524"/>
    </source>
</evidence>
<dbReference type="InterPro" id="IPR003029">
    <property type="entry name" value="S1_domain"/>
</dbReference>
<dbReference type="EMBL" id="QZEI01000051">
    <property type="protein sequence ID" value="RLV58909.1"/>
    <property type="molecule type" value="Genomic_DNA"/>
</dbReference>
<organism evidence="3 4">
    <name type="scientific">Parashewanella curva</name>
    <dbReference type="NCBI Taxonomy" id="2338552"/>
    <lineage>
        <taxon>Bacteria</taxon>
        <taxon>Pseudomonadati</taxon>
        <taxon>Pseudomonadota</taxon>
        <taxon>Gammaproteobacteria</taxon>
        <taxon>Alteromonadales</taxon>
        <taxon>Shewanellaceae</taxon>
        <taxon>Parashewanella</taxon>
    </lineage>
</organism>
<dbReference type="OrthoDB" id="9801597at2"/>
<reference evidence="3 4" key="1">
    <citation type="submission" date="2018-09" db="EMBL/GenBank/DDBJ databases">
        <title>Phylogeny of the Shewanellaceae, and recommendation for two new genera, Pseudoshewanella and Parashewanella.</title>
        <authorList>
            <person name="Wang G."/>
        </authorList>
    </citation>
    <scope>NUCLEOTIDE SEQUENCE [LARGE SCALE GENOMIC DNA]</scope>
    <source>
        <strain evidence="3 4">C51</strain>
    </source>
</reference>
<comment type="similarity">
    <text evidence="1">Belongs to the CvfB family.</text>
</comment>
<accession>A0A3L8PVV1</accession>
<feature type="domain" description="S1 motif" evidence="2">
    <location>
        <begin position="144"/>
        <end position="206"/>
    </location>
</feature>
<dbReference type="AlphaFoldDB" id="A0A3L8PVV1"/>
<proteinExistence type="inferred from homology"/>
<evidence type="ECO:0000259" key="2">
    <source>
        <dbReference type="SMART" id="SM00316"/>
    </source>
</evidence>
<dbReference type="SMART" id="SM00316">
    <property type="entry name" value="S1"/>
    <property type="match status" value="2"/>
</dbReference>
<name>A0A3L8PVV1_9GAMM</name>
<dbReference type="Gene3D" id="2.40.50.140">
    <property type="entry name" value="Nucleic acid-binding proteins"/>
    <property type="match status" value="3"/>
</dbReference>
<dbReference type="PANTHER" id="PTHR37296:SF1">
    <property type="entry name" value="CONSERVED VIRULENCE FACTOR B"/>
    <property type="match status" value="1"/>
</dbReference>
<dbReference type="RefSeq" id="WP_121839810.1">
    <property type="nucleotide sequence ID" value="NZ_ML014800.1"/>
</dbReference>
<keyword evidence="4" id="KW-1185">Reference proteome</keyword>
<dbReference type="PANTHER" id="PTHR37296">
    <property type="entry name" value="CONSERVED VIRULENCE FACTOR B"/>
    <property type="match status" value="1"/>
</dbReference>
<dbReference type="InterPro" id="IPR040764">
    <property type="entry name" value="CvfB_WH"/>
</dbReference>
<protein>
    <submittedName>
        <fullName evidence="3">GntR family transcriptional regulator</fullName>
    </submittedName>
</protein>
<dbReference type="Pfam" id="PF13509">
    <property type="entry name" value="S1_2"/>
    <property type="match status" value="1"/>
</dbReference>
<comment type="caution">
    <text evidence="3">The sequence shown here is derived from an EMBL/GenBank/DDBJ whole genome shotgun (WGS) entry which is preliminary data.</text>
</comment>
<dbReference type="SUPFAM" id="SSF50249">
    <property type="entry name" value="Nucleic acid-binding proteins"/>
    <property type="match status" value="1"/>
</dbReference>
<sequence length="276" mass="31165">MAQLGKHSTLEIVKIVDFGVYLDAKDFGQVLLPKKYQPKDCEVGDKVKVFLYLDSKDMLIATTQRPRAQVGEFAYLKAIATSRVGAFLDWGLDKDLLLPFAEQKRPAEEGRSYLVYVHVNHADERIVASTKIDRYLDKTPAHYKSGEEVKLIVAGKTDLGYKAIINNEHWGLLHNSDVFQALKVGQKIKGFIKQVRRDGKIDLVLQQGNKQEMDKFSTTLLFKLKQADGFLPFHDKTDAAVIYESFGVSKKVFKKSLGGLFKQKLISIDTDGIRLI</sequence>
<dbReference type="Proteomes" id="UP000281474">
    <property type="component" value="Unassembled WGS sequence"/>
</dbReference>
<gene>
    <name evidence="3" type="ORF">D5018_14850</name>
</gene>
<dbReference type="InterPro" id="IPR014464">
    <property type="entry name" value="CvfB_fam"/>
</dbReference>
<dbReference type="GO" id="GO:0003676">
    <property type="term" value="F:nucleic acid binding"/>
    <property type="evidence" value="ECO:0007669"/>
    <property type="project" value="InterPro"/>
</dbReference>
<evidence type="ECO:0000313" key="4">
    <source>
        <dbReference type="Proteomes" id="UP000281474"/>
    </source>
</evidence>
<dbReference type="InterPro" id="IPR036388">
    <property type="entry name" value="WH-like_DNA-bd_sf"/>
</dbReference>
<dbReference type="PIRSF" id="PIRSF012524">
    <property type="entry name" value="YitL_S1"/>
    <property type="match status" value="1"/>
</dbReference>
<evidence type="ECO:0000313" key="3">
    <source>
        <dbReference type="EMBL" id="RLV58909.1"/>
    </source>
</evidence>
<feature type="domain" description="S1 motif" evidence="2">
    <location>
        <begin position="3"/>
        <end position="65"/>
    </location>
</feature>
<dbReference type="InterPro" id="IPR039566">
    <property type="entry name" value="CvfB_S1_st"/>
</dbReference>
<dbReference type="InterPro" id="IPR012340">
    <property type="entry name" value="NA-bd_OB-fold"/>
</dbReference>
<dbReference type="Pfam" id="PF17783">
    <property type="entry name" value="WHD_CvfB"/>
    <property type="match status" value="1"/>
</dbReference>